<dbReference type="AlphaFoldDB" id="M3UGN9"/>
<organism evidence="6 7">
    <name type="scientific">Gordonia malaquae NBRC 108250</name>
    <dbReference type="NCBI Taxonomy" id="1223542"/>
    <lineage>
        <taxon>Bacteria</taxon>
        <taxon>Bacillati</taxon>
        <taxon>Actinomycetota</taxon>
        <taxon>Actinomycetes</taxon>
        <taxon>Mycobacteriales</taxon>
        <taxon>Gordoniaceae</taxon>
        <taxon>Gordonia</taxon>
    </lineage>
</organism>
<dbReference type="Proteomes" id="UP000035009">
    <property type="component" value="Unassembled WGS sequence"/>
</dbReference>
<evidence type="ECO:0000256" key="1">
    <source>
        <dbReference type="ARBA" id="ARBA00001311"/>
    </source>
</evidence>
<gene>
    <name evidence="6" type="ORF">GM1_003_01940</name>
</gene>
<dbReference type="Pfam" id="PF01425">
    <property type="entry name" value="Amidase"/>
    <property type="match status" value="1"/>
</dbReference>
<dbReference type="InterPro" id="IPR036928">
    <property type="entry name" value="AS_sf"/>
</dbReference>
<comment type="similarity">
    <text evidence="2">Belongs to the amidase family.</text>
</comment>
<dbReference type="SUPFAM" id="SSF75304">
    <property type="entry name" value="Amidase signature (AS) enzymes"/>
    <property type="match status" value="1"/>
</dbReference>
<sequence>MARMTSDRPWHELDAHDWRERITSGSATTVDGIRASLQRIDDLDDSLNAFAVVLADEALAAARTLDALPDSEHGPLHGVPIAIKEENDVAGCVTTFGTSANRTPASADSHIVALLRKAGAIIIGKTRMPEFGAWPFTESASGGITRNPVDPSRTPGGSSGGTAAAVASGMVPAGIGGDGGGSIRIPSDRCGLFGLKPQRGRVSPAPYPHLWWALGTIGPLTRTVRDSALIYDVISGSTPTDLFTTEPIGSLVGSLERGPRLRIGWSIASGTPGLHPHPDNVAAVHRISELLRSAGHTVVEYHPKHSDPTAAFVPQFFAGIRSEAQAVEDYSALEQRTRSVYRLGSWVTTAVRESAIRRGERIAGQADRMFDDVDVLLTPTVADRPRPAGVLSGAGPVRALISSRPSIAYTAVWNVTGHPAATVPAGLGTDGLPVSVQIVGPRNGEPRLISLAAEIEASV</sequence>
<evidence type="ECO:0000259" key="5">
    <source>
        <dbReference type="Pfam" id="PF01425"/>
    </source>
</evidence>
<feature type="region of interest" description="Disordered" evidence="4">
    <location>
        <begin position="140"/>
        <end position="163"/>
    </location>
</feature>
<dbReference type="InterPro" id="IPR023631">
    <property type="entry name" value="Amidase_dom"/>
</dbReference>
<evidence type="ECO:0000256" key="3">
    <source>
        <dbReference type="ARBA" id="ARBA00012922"/>
    </source>
</evidence>
<dbReference type="PANTHER" id="PTHR11895">
    <property type="entry name" value="TRANSAMIDASE"/>
    <property type="match status" value="1"/>
</dbReference>
<dbReference type="eggNOG" id="COG0154">
    <property type="taxonomic scope" value="Bacteria"/>
</dbReference>
<evidence type="ECO:0000313" key="6">
    <source>
        <dbReference type="EMBL" id="GAC78455.1"/>
    </source>
</evidence>
<name>M3UGN9_GORML</name>
<protein>
    <recommendedName>
        <fullName evidence="3">amidase</fullName>
        <ecNumber evidence="3">3.5.1.4</ecNumber>
    </recommendedName>
</protein>
<dbReference type="Gene3D" id="3.90.1300.10">
    <property type="entry name" value="Amidase signature (AS) domain"/>
    <property type="match status" value="1"/>
</dbReference>
<dbReference type="PANTHER" id="PTHR11895:SF7">
    <property type="entry name" value="GLUTAMYL-TRNA(GLN) AMIDOTRANSFERASE SUBUNIT A, MITOCHONDRIAL"/>
    <property type="match status" value="1"/>
</dbReference>
<dbReference type="EMBL" id="BAOP01000003">
    <property type="protein sequence ID" value="GAC78455.1"/>
    <property type="molecule type" value="Genomic_DNA"/>
</dbReference>
<evidence type="ECO:0000256" key="4">
    <source>
        <dbReference type="SAM" id="MobiDB-lite"/>
    </source>
</evidence>
<evidence type="ECO:0000313" key="7">
    <source>
        <dbReference type="Proteomes" id="UP000035009"/>
    </source>
</evidence>
<evidence type="ECO:0000256" key="2">
    <source>
        <dbReference type="ARBA" id="ARBA00009199"/>
    </source>
</evidence>
<dbReference type="EC" id="3.5.1.4" evidence="3"/>
<comment type="catalytic activity">
    <reaction evidence="1">
        <text>a monocarboxylic acid amide + H2O = a monocarboxylate + NH4(+)</text>
        <dbReference type="Rhea" id="RHEA:12020"/>
        <dbReference type="ChEBI" id="CHEBI:15377"/>
        <dbReference type="ChEBI" id="CHEBI:28938"/>
        <dbReference type="ChEBI" id="CHEBI:35757"/>
        <dbReference type="ChEBI" id="CHEBI:83628"/>
        <dbReference type="EC" id="3.5.1.4"/>
    </reaction>
</comment>
<dbReference type="InterPro" id="IPR020556">
    <property type="entry name" value="Amidase_CS"/>
</dbReference>
<proteinExistence type="inferred from homology"/>
<feature type="domain" description="Amidase" evidence="5">
    <location>
        <begin position="33"/>
        <end position="448"/>
    </location>
</feature>
<dbReference type="STRING" id="410332.SAMN04488550_2437"/>
<dbReference type="NCBIfam" id="NF009119">
    <property type="entry name" value="PRK12470.1"/>
    <property type="match status" value="1"/>
</dbReference>
<reference evidence="6 7" key="1">
    <citation type="submission" date="2013-02" db="EMBL/GenBank/DDBJ databases">
        <title>Whole genome shotgun sequence of Gordonia malaquae NBRC 108250.</title>
        <authorList>
            <person name="Yoshida I."/>
            <person name="Hosoyama A."/>
            <person name="Tsuchikane K."/>
            <person name="Ando Y."/>
            <person name="Baba S."/>
            <person name="Ohji S."/>
            <person name="Hamada M."/>
            <person name="Tamura T."/>
            <person name="Yamazoe A."/>
            <person name="Yamazaki S."/>
            <person name="Fujita N."/>
        </authorList>
    </citation>
    <scope>NUCLEOTIDE SEQUENCE [LARGE SCALE GENOMIC DNA]</scope>
    <source>
        <strain evidence="6 7">NBRC 108250</strain>
    </source>
</reference>
<comment type="caution">
    <text evidence="6">The sequence shown here is derived from an EMBL/GenBank/DDBJ whole genome shotgun (WGS) entry which is preliminary data.</text>
</comment>
<dbReference type="RefSeq" id="WP_008376457.1">
    <property type="nucleotide sequence ID" value="NZ_BAOP01000003.1"/>
</dbReference>
<dbReference type="GO" id="GO:0004040">
    <property type="term" value="F:amidase activity"/>
    <property type="evidence" value="ECO:0007669"/>
    <property type="project" value="UniProtKB-EC"/>
</dbReference>
<dbReference type="PROSITE" id="PS00571">
    <property type="entry name" value="AMIDASES"/>
    <property type="match status" value="1"/>
</dbReference>
<dbReference type="InterPro" id="IPR000120">
    <property type="entry name" value="Amidase"/>
</dbReference>
<accession>M3UGN9</accession>
<keyword evidence="7" id="KW-1185">Reference proteome</keyword>